<evidence type="ECO:0000313" key="3">
    <source>
        <dbReference type="Proteomes" id="UP000245720"/>
    </source>
</evidence>
<dbReference type="AlphaFoldDB" id="A0A315Y1D4"/>
<dbReference type="PANTHER" id="PTHR43792:SF1">
    <property type="entry name" value="N-ACETYLTRANSFERASE DOMAIN-CONTAINING PROTEIN"/>
    <property type="match status" value="1"/>
</dbReference>
<dbReference type="InterPro" id="IPR000182">
    <property type="entry name" value="GNAT_dom"/>
</dbReference>
<organism evidence="2 3">
    <name type="scientific">Ruminococcus flavefaciens</name>
    <dbReference type="NCBI Taxonomy" id="1265"/>
    <lineage>
        <taxon>Bacteria</taxon>
        <taxon>Bacillati</taxon>
        <taxon>Bacillota</taxon>
        <taxon>Clostridia</taxon>
        <taxon>Eubacteriales</taxon>
        <taxon>Oscillospiraceae</taxon>
        <taxon>Ruminococcus</taxon>
    </lineage>
</organism>
<protein>
    <submittedName>
        <fullName evidence="2">Ribosomal-protein-alanine N-acetyltransferase</fullName>
    </submittedName>
</protein>
<name>A0A315Y1D4_RUMFL</name>
<sequence length="167" mass="19194">METVTTERLIIRQFRETDAEDVYELRSDPEVNRFMPYPCDADISETRLRIAEWMEKKYRMAIELRESGKVIGDISLSPRDGDKLVELGYNLNRSFWGKGYATEAARAVIQQAVSEGIRDFMAYYAKENGASGRVLEKCGFVPEYTGQYSRDNGKEVFEAVISELHIK</sequence>
<dbReference type="Gene3D" id="3.40.630.30">
    <property type="match status" value="1"/>
</dbReference>
<proteinExistence type="predicted"/>
<dbReference type="RefSeq" id="WP_109726382.1">
    <property type="nucleotide sequence ID" value="NZ_QGDI01000005.1"/>
</dbReference>
<dbReference type="EMBL" id="QGDI01000005">
    <property type="protein sequence ID" value="PWJ13101.1"/>
    <property type="molecule type" value="Genomic_DNA"/>
</dbReference>
<dbReference type="InterPro" id="IPR016181">
    <property type="entry name" value="Acyl_CoA_acyltransferase"/>
</dbReference>
<dbReference type="SUPFAM" id="SSF55729">
    <property type="entry name" value="Acyl-CoA N-acyltransferases (Nat)"/>
    <property type="match status" value="1"/>
</dbReference>
<dbReference type="Pfam" id="PF13302">
    <property type="entry name" value="Acetyltransf_3"/>
    <property type="match status" value="1"/>
</dbReference>
<gene>
    <name evidence="2" type="ORF">IE37_01600</name>
</gene>
<dbReference type="Proteomes" id="UP000245720">
    <property type="component" value="Unassembled WGS sequence"/>
</dbReference>
<comment type="caution">
    <text evidence="2">The sequence shown here is derived from an EMBL/GenBank/DDBJ whole genome shotgun (WGS) entry which is preliminary data.</text>
</comment>
<accession>A0A315Y1D4</accession>
<dbReference type="GO" id="GO:0016747">
    <property type="term" value="F:acyltransferase activity, transferring groups other than amino-acyl groups"/>
    <property type="evidence" value="ECO:0007669"/>
    <property type="project" value="InterPro"/>
</dbReference>
<dbReference type="PROSITE" id="PS51186">
    <property type="entry name" value="GNAT"/>
    <property type="match status" value="1"/>
</dbReference>
<reference evidence="2 3" key="1">
    <citation type="submission" date="2018-05" db="EMBL/GenBank/DDBJ databases">
        <title>The Hungate 1000. A catalogue of reference genomes from the rumen microbiome.</title>
        <authorList>
            <person name="Kelly W."/>
        </authorList>
    </citation>
    <scope>NUCLEOTIDE SEQUENCE [LARGE SCALE GENOMIC DNA]</scope>
    <source>
        <strain evidence="2 3">SAb67</strain>
    </source>
</reference>
<dbReference type="OrthoDB" id="9785602at2"/>
<keyword evidence="2" id="KW-0808">Transferase</keyword>
<feature type="domain" description="N-acetyltransferase" evidence="1">
    <location>
        <begin position="9"/>
        <end position="167"/>
    </location>
</feature>
<dbReference type="InterPro" id="IPR051531">
    <property type="entry name" value="N-acetyltransferase"/>
</dbReference>
<evidence type="ECO:0000259" key="1">
    <source>
        <dbReference type="PROSITE" id="PS51186"/>
    </source>
</evidence>
<dbReference type="PANTHER" id="PTHR43792">
    <property type="entry name" value="GNAT FAMILY, PUTATIVE (AFU_ORTHOLOGUE AFUA_3G00765)-RELATED-RELATED"/>
    <property type="match status" value="1"/>
</dbReference>
<evidence type="ECO:0000313" key="2">
    <source>
        <dbReference type="EMBL" id="PWJ13101.1"/>
    </source>
</evidence>